<dbReference type="Proteomes" id="UP000198517">
    <property type="component" value="Unassembled WGS sequence"/>
</dbReference>
<evidence type="ECO:0000313" key="1">
    <source>
        <dbReference type="EMBL" id="SDE69307.1"/>
    </source>
</evidence>
<accession>A0A1G7F0D0</accession>
<dbReference type="STRING" id="1071918.SAMN05421544_11843"/>
<keyword evidence="2" id="KW-1185">Reference proteome</keyword>
<reference evidence="1 2" key="1">
    <citation type="submission" date="2016-10" db="EMBL/GenBank/DDBJ databases">
        <authorList>
            <person name="de Groot N.N."/>
        </authorList>
    </citation>
    <scope>NUCLEOTIDE SEQUENCE [LARGE SCALE GENOMIC DNA]</scope>
    <source>
        <strain evidence="1 2">DSM 24015</strain>
    </source>
</reference>
<protein>
    <submittedName>
        <fullName evidence="1">Uncharacterized protein</fullName>
    </submittedName>
</protein>
<name>A0A1G7F0D0_9FLAO</name>
<organism evidence="1 2">
    <name type="scientific">Riemerella columbipharyngis</name>
    <dbReference type="NCBI Taxonomy" id="1071918"/>
    <lineage>
        <taxon>Bacteria</taxon>
        <taxon>Pseudomonadati</taxon>
        <taxon>Bacteroidota</taxon>
        <taxon>Flavobacteriia</taxon>
        <taxon>Flavobacteriales</taxon>
        <taxon>Weeksellaceae</taxon>
        <taxon>Riemerella</taxon>
    </lineage>
</organism>
<gene>
    <name evidence="1" type="ORF">SAMN05421544_11843</name>
</gene>
<dbReference type="EMBL" id="FNAS01000018">
    <property type="protein sequence ID" value="SDE69307.1"/>
    <property type="molecule type" value="Genomic_DNA"/>
</dbReference>
<dbReference type="AlphaFoldDB" id="A0A1G7F0D0"/>
<dbReference type="RefSeq" id="WP_092737652.1">
    <property type="nucleotide sequence ID" value="NZ_FNAS01000018.1"/>
</dbReference>
<proteinExistence type="predicted"/>
<evidence type="ECO:0000313" key="2">
    <source>
        <dbReference type="Proteomes" id="UP000198517"/>
    </source>
</evidence>
<sequence>MDTNRSTDISFELKLANWLTNESCFMEHYPIQEDIFELMDSIEVGGYFQEDEVEFLVSMLKSYLKLSFIIKKHPDKTEKLINFLK</sequence>